<name>Q556S6_DICDI</name>
<dbReference type="KEGG" id="ddi:DDB_G0273853"/>
<evidence type="ECO:0000313" key="2">
    <source>
        <dbReference type="EMBL" id="EAL70775.1"/>
    </source>
</evidence>
<dbReference type="GeneID" id="8619169"/>
<dbReference type="EMBL" id="AAFI02000009">
    <property type="protein sequence ID" value="EAL70775.1"/>
    <property type="molecule type" value="Genomic_DNA"/>
</dbReference>
<dbReference type="GeneID" id="8618807"/>
<dbReference type="Proteomes" id="UP000002195">
    <property type="component" value="Unassembled WGS sequence"/>
</dbReference>
<keyword evidence="3" id="KW-1185">Reference proteome</keyword>
<sequence length="176" mass="20428">MSNAISQWLNRSYLASIPKKYLVYIKERDITIKYGNPPDTLVTGKSGWVSLLTDNIQTVRYAMRDFNDAAVKNSTIIKISSKLQMNPKQFMKAMPKELSQKLVKLKDDSPESISFTFVDLDDNWEPDESLLCKDFIISNLSKLQKEKFKEQEDIQLLELQPQPPPELQQEEKQKQK</sequence>
<dbReference type="dictyBase" id="DDB_G0273115"/>
<accession>Q556S6</accession>
<gene>
    <name evidence="2" type="ORF">DDB_G0273115</name>
    <name evidence="1" type="ORF">DDB_G0273853</name>
</gene>
<reference evidence="1" key="3">
    <citation type="submission" date="2009-08" db="EMBL/GenBank/DDBJ databases">
        <authorList>
            <consortium name="The Dictyostelium discoideum Sequencing Consortium"/>
            <person name="Eichinger L."/>
            <person name="Pachebat J.A."/>
            <person name="Gloeckner G."/>
            <person name="Rajandream M.-A."/>
            <person name="Sucgang R."/>
            <person name="Song J."/>
            <person name="Cox E.C."/>
            <person name="Tunggal B."/>
            <person name="Szafranski K."/>
            <person name="Konfortov B.A."/>
            <person name="Farbrother P."/>
            <person name="Bankier A.T."/>
            <person name="Lehmann R."/>
            <person name="Hamlin N."/>
            <person name="Xu Q."/>
            <person name="Davies R."/>
            <person name="Gaudet P."/>
            <person name="Fey P."/>
            <person name="Pilcher K."/>
            <person name="Chen G."/>
            <person name="Saunders D."/>
            <person name="Sodergren E."/>
            <person name="Davis P."/>
            <person name="Nie X."/>
            <person name="Kerhornou A."/>
            <person name="Hemphill L."/>
            <person name="Bason N."/>
            <person name="Berriman M."/>
            <person name="Desany B."/>
            <person name="Churcher C."/>
            <person name="Cooper J."/>
            <person name="van Driessche N."/>
            <person name="Cronin A."/>
            <person name="Goodhead I."/>
            <person name="Muzny D."/>
            <person name="Hall N."/>
            <person name="Harper D."/>
            <person name="Lindsay R."/>
            <person name="Hauser H."/>
            <person name="James K."/>
            <person name="Quiles M."/>
            <person name="Buchrieser C."/>
            <person name="Wardroper A."/>
            <person name="Thangavelu M."/>
            <person name="Johnson D."/>
            <person name="Knights A."/>
            <person name="Loulseged H."/>
            <person name="Mungall K."/>
            <person name="Price C."/>
            <person name="Ma J."/>
            <person name="Quail M."/>
            <person name="Hernandez J."/>
            <person name="Rabbinowitsch E."/>
            <person name="Steffen D."/>
            <person name="Sanders M."/>
            <person name="Weinstock G."/>
            <person name="Sharp S."/>
            <person name="Just E."/>
            <person name="Shaulsky G."/>
            <person name="Simmonds M."/>
            <person name="Tivey A."/>
            <person name="White B."/>
            <person name="Walker D."/>
            <person name="Woodward J."/>
            <person name="Winckler T."/>
            <person name="Schleicher M."/>
            <person name="Rosenthal A."/>
            <person name="Rivero F."/>
            <person name="Chisholm R.L."/>
            <person name="Gibbs R."/>
            <person name="Loomis W.F."/>
            <person name="Platzer M."/>
            <person name="Kay R.R."/>
            <person name="Williams J."/>
            <person name="Dear P.H."/>
            <person name="Noegel A.A."/>
            <person name="Barrell B."/>
            <person name="Kuspa A."/>
        </authorList>
    </citation>
    <scope>NUCLEOTIDE SEQUENCE</scope>
    <source>
        <strain evidence="1">AX4</strain>
    </source>
</reference>
<evidence type="ECO:0000313" key="3">
    <source>
        <dbReference type="Proteomes" id="UP000002195"/>
    </source>
</evidence>
<dbReference type="EMBL" id="AAFI02000011">
    <property type="protein sequence ID" value="EAL70617.1"/>
    <property type="molecule type" value="Genomic_DNA"/>
</dbReference>
<dbReference type="STRING" id="44689.Q556S6"/>
<dbReference type="VEuPathDB" id="AmoebaDB:DDB_G0273115"/>
<organism evidence="1 3">
    <name type="scientific">Dictyostelium discoideum</name>
    <name type="common">Social amoeba</name>
    <dbReference type="NCBI Taxonomy" id="44689"/>
    <lineage>
        <taxon>Eukaryota</taxon>
        <taxon>Amoebozoa</taxon>
        <taxon>Evosea</taxon>
        <taxon>Eumycetozoa</taxon>
        <taxon>Dictyostelia</taxon>
        <taxon>Dictyosteliales</taxon>
        <taxon>Dictyosteliaceae</taxon>
        <taxon>Dictyostelium</taxon>
    </lineage>
</organism>
<dbReference type="PaxDb" id="44689-DDB0168048"/>
<dbReference type="RefSeq" id="XP_644707.1">
    <property type="nucleotide sequence ID" value="XM_639615.1"/>
</dbReference>
<proteinExistence type="predicted"/>
<dbReference type="RefSeq" id="XP_644543.1">
    <property type="nucleotide sequence ID" value="XM_639451.1"/>
</dbReference>
<protein>
    <submittedName>
        <fullName evidence="1">Uncharacterized protein</fullName>
    </submittedName>
</protein>
<dbReference type="AlphaFoldDB" id="Q556S6"/>
<reference evidence="1 3" key="2">
    <citation type="journal article" date="2005" name="Nature">
        <title>The genome of the social amoeba Dictyostelium discoideum.</title>
        <authorList>
            <consortium name="The Dictyostelium discoideum Sequencing Consortium"/>
            <person name="Eichinger L."/>
            <person name="Pachebat J.A."/>
            <person name="Glockner G."/>
            <person name="Rajandream M.A."/>
            <person name="Sucgang R."/>
            <person name="Berriman M."/>
            <person name="Song J."/>
            <person name="Olsen R."/>
            <person name="Szafranski K."/>
            <person name="Xu Q."/>
            <person name="Tunggal B."/>
            <person name="Kummerfeld S."/>
            <person name="Madera M."/>
            <person name="Konfortov B.A."/>
            <person name="Rivero F."/>
            <person name="Bankier A.T."/>
            <person name="Lehmann R."/>
            <person name="Hamlin N."/>
            <person name="Davies R."/>
            <person name="Gaudet P."/>
            <person name="Fey P."/>
            <person name="Pilcher K."/>
            <person name="Chen G."/>
            <person name="Saunders D."/>
            <person name="Sodergren E."/>
            <person name="Davis P."/>
            <person name="Kerhornou A."/>
            <person name="Nie X."/>
            <person name="Hall N."/>
            <person name="Anjard C."/>
            <person name="Hemphill L."/>
            <person name="Bason N."/>
            <person name="Farbrother P."/>
            <person name="Desany B."/>
            <person name="Just E."/>
            <person name="Morio T."/>
            <person name="Rost R."/>
            <person name="Churcher C."/>
            <person name="Cooper J."/>
            <person name="Haydock S."/>
            <person name="van Driessche N."/>
            <person name="Cronin A."/>
            <person name="Goodhead I."/>
            <person name="Muzny D."/>
            <person name="Mourier T."/>
            <person name="Pain A."/>
            <person name="Lu M."/>
            <person name="Harper D."/>
            <person name="Lindsay R."/>
            <person name="Hauser H."/>
            <person name="James K."/>
            <person name="Quiles M."/>
            <person name="Madan Babu M."/>
            <person name="Saito T."/>
            <person name="Buchrieser C."/>
            <person name="Wardroper A."/>
            <person name="Felder M."/>
            <person name="Thangavelu M."/>
            <person name="Johnson D."/>
            <person name="Knights A."/>
            <person name="Loulseged H."/>
            <person name="Mungall K."/>
            <person name="Oliver K."/>
            <person name="Price C."/>
            <person name="Quail M.A."/>
            <person name="Urushihara H."/>
            <person name="Hernandez J."/>
            <person name="Rabbinowitsch E."/>
            <person name="Steffen D."/>
            <person name="Sanders M."/>
            <person name="Ma J."/>
            <person name="Kohara Y."/>
            <person name="Sharp S."/>
            <person name="Simmonds M."/>
            <person name="Spiegler S."/>
            <person name="Tivey A."/>
            <person name="Sugano S."/>
            <person name="White B."/>
            <person name="Walker D."/>
            <person name="Woodward J."/>
            <person name="Winckler T."/>
            <person name="Tanaka Y."/>
            <person name="Shaulsky G."/>
            <person name="Schleicher M."/>
            <person name="Weinstock G."/>
            <person name="Rosenthal A."/>
            <person name="Cox E.C."/>
            <person name="Chisholm R.L."/>
            <person name="Gibbs R."/>
            <person name="Loomis W.F."/>
            <person name="Platzer M."/>
            <person name="Kay R.R."/>
            <person name="Williams J."/>
            <person name="Dear P.H."/>
            <person name="Noegel A.A."/>
            <person name="Barrell B."/>
            <person name="Kuspa A."/>
        </authorList>
    </citation>
    <scope>NUCLEOTIDE SEQUENCE [LARGE SCALE GENOMIC DNA]</scope>
    <source>
        <strain evidence="1 3">AX4</strain>
    </source>
</reference>
<dbReference type="dictyBase" id="DDB_G0273853"/>
<accession>Q86JW9</accession>
<reference evidence="1 3" key="1">
    <citation type="journal article" date="2002" name="Nature">
        <title>Sequence and analysis of chromosome 2 of Dictyostelium discoideum.</title>
        <authorList>
            <consortium name="Dictyostelium Genome Sequencing Consortium"/>
            <person name="Glockner G."/>
            <person name="Eichinger L."/>
            <person name="Szafranski K."/>
            <person name="Pachebat J.A."/>
            <person name="Bankier A.T."/>
            <person name="Dear P.H."/>
            <person name="Lehmann R."/>
            <person name="Baumgart C."/>
            <person name="Parra G."/>
            <person name="Abril J.F."/>
            <person name="Guigo R."/>
            <person name="Kumpf K."/>
            <person name="Tunggal B."/>
            <person name="Cox E."/>
            <person name="Quail M.A."/>
            <person name="Platzer M."/>
            <person name="Rosenthal A."/>
            <person name="Noegel A.A."/>
        </authorList>
    </citation>
    <scope>NUCLEOTIDE SEQUENCE [LARGE SCALE GENOMIC DNA]</scope>
    <source>
        <strain evidence="1 3">AX4</strain>
    </source>
</reference>
<dbReference type="KEGG" id="ddi:DDB_G0273115"/>
<evidence type="ECO:0000313" key="1">
    <source>
        <dbReference type="EMBL" id="EAL70617.1"/>
    </source>
</evidence>
<comment type="caution">
    <text evidence="1">The sequence shown here is derived from an EMBL/GenBank/DDBJ whole genome shotgun (WGS) entry which is preliminary data.</text>
</comment>
<dbReference type="HOGENOM" id="CLU_1527945_0_0_1"/>